<dbReference type="Pfam" id="PF08335">
    <property type="entry name" value="GlnD_UR_UTase"/>
    <property type="match status" value="1"/>
</dbReference>
<evidence type="ECO:0000256" key="5">
    <source>
        <dbReference type="ARBA" id="ARBA00023268"/>
    </source>
</evidence>
<dbReference type="InterPro" id="IPR043519">
    <property type="entry name" value="NT_sf"/>
</dbReference>
<dbReference type="InterPro" id="IPR005105">
    <property type="entry name" value="GlnD_Uridyltrans_N"/>
</dbReference>
<dbReference type="PANTHER" id="PTHR47320:SF1">
    <property type="entry name" value="BIFUNCTIONAL URIDYLYLTRANSFERASE_URIDYLYL-REMOVING ENZYME"/>
    <property type="match status" value="1"/>
</dbReference>
<keyword evidence="4" id="KW-0460">Magnesium</keyword>
<dbReference type="InterPro" id="IPR013546">
    <property type="entry name" value="PII_UdlTrfase/GS_AdlTrfase"/>
</dbReference>
<dbReference type="Gene3D" id="3.30.460.10">
    <property type="entry name" value="Beta Polymerase, domain 2"/>
    <property type="match status" value="1"/>
</dbReference>
<dbReference type="HAMAP" id="MF_00277">
    <property type="entry name" value="PII_uridylyl_transf"/>
    <property type="match status" value="1"/>
</dbReference>
<dbReference type="AlphaFoldDB" id="A0A382D9F5"/>
<dbReference type="PANTHER" id="PTHR47320">
    <property type="entry name" value="BIFUNCTIONAL URIDYLYLTRANSFERASE/URIDYLYL-REMOVING ENZYME"/>
    <property type="match status" value="1"/>
</dbReference>
<name>A0A382D9F5_9ZZZZ</name>
<feature type="domain" description="Protein-PII uridylyltransferase N-terminal" evidence="6">
    <location>
        <begin position="31"/>
        <end position="124"/>
    </location>
</feature>
<dbReference type="InterPro" id="IPR010043">
    <property type="entry name" value="UTase/UR"/>
</dbReference>
<keyword evidence="5" id="KW-0511">Multifunctional enzyme</keyword>
<sequence length="308" mass="35629">MLDQILTRLTGEIGISTHIIPLFKSAIQDSREVLREQFEAGEPVLELVRRHSDFMDSILQLAWHRFSWNENAQAWRKSRVALIAVGGYGRRELLPNSDIDVMILLERQNQNTHRANIQSFTTLLWDIGLEVGHSVRSLTDCRTQAAADVTVMTAMLEARQLIGDSELMEKMTKQLNHRRLWPSKVFFEAKRQEQRIRHSKSDHTEYSLEPNLKTSPGGLRDIQTITWIAFRHWGVRQSSDMAEHGILTESEKNDLESAKQHLLEIRFALHLLTGSDENRLLFEHQQKLAQQLDFRDGDQLAVEQFMQG</sequence>
<evidence type="ECO:0000256" key="2">
    <source>
        <dbReference type="ARBA" id="ARBA00022695"/>
    </source>
</evidence>
<feature type="domain" description="PII-uridylyltransferase/Glutamine-synthetase adenylyltransferase" evidence="7">
    <location>
        <begin position="186"/>
        <end position="307"/>
    </location>
</feature>
<evidence type="ECO:0000256" key="1">
    <source>
        <dbReference type="ARBA" id="ARBA00022679"/>
    </source>
</evidence>
<keyword evidence="2" id="KW-0548">Nucleotidyltransferase</keyword>
<gene>
    <name evidence="8" type="ORF">METZ01_LOCUS187980</name>
</gene>
<evidence type="ECO:0000313" key="8">
    <source>
        <dbReference type="EMBL" id="SVB35126.1"/>
    </source>
</evidence>
<dbReference type="SUPFAM" id="SSF81593">
    <property type="entry name" value="Nucleotidyltransferase substrate binding subunit/domain"/>
    <property type="match status" value="1"/>
</dbReference>
<dbReference type="SUPFAM" id="SSF81301">
    <property type="entry name" value="Nucleotidyltransferase"/>
    <property type="match status" value="1"/>
</dbReference>
<dbReference type="GO" id="GO:0008773">
    <property type="term" value="F:[protein-PII] uridylyltransferase activity"/>
    <property type="evidence" value="ECO:0007669"/>
    <property type="project" value="InterPro"/>
</dbReference>
<dbReference type="CDD" id="cd05401">
    <property type="entry name" value="NT_GlnE_GlnD_like"/>
    <property type="match status" value="1"/>
</dbReference>
<proteinExistence type="inferred from homology"/>
<accession>A0A382D9F5</accession>
<keyword evidence="1" id="KW-0808">Transferase</keyword>
<reference evidence="8" key="1">
    <citation type="submission" date="2018-05" db="EMBL/GenBank/DDBJ databases">
        <authorList>
            <person name="Lanie J.A."/>
            <person name="Ng W.-L."/>
            <person name="Kazmierczak K.M."/>
            <person name="Andrzejewski T.M."/>
            <person name="Davidsen T.M."/>
            <person name="Wayne K.J."/>
            <person name="Tettelin H."/>
            <person name="Glass J.I."/>
            <person name="Rusch D."/>
            <person name="Podicherti R."/>
            <person name="Tsui H.-C.T."/>
            <person name="Winkler M.E."/>
        </authorList>
    </citation>
    <scope>NUCLEOTIDE SEQUENCE</scope>
</reference>
<evidence type="ECO:0000256" key="4">
    <source>
        <dbReference type="ARBA" id="ARBA00022842"/>
    </source>
</evidence>
<evidence type="ECO:0000256" key="3">
    <source>
        <dbReference type="ARBA" id="ARBA00022801"/>
    </source>
</evidence>
<organism evidence="8">
    <name type="scientific">marine metagenome</name>
    <dbReference type="NCBI Taxonomy" id="408172"/>
    <lineage>
        <taxon>unclassified sequences</taxon>
        <taxon>metagenomes</taxon>
        <taxon>ecological metagenomes</taxon>
    </lineage>
</organism>
<dbReference type="Pfam" id="PF03445">
    <property type="entry name" value="DUF294"/>
    <property type="match status" value="1"/>
</dbReference>
<evidence type="ECO:0008006" key="9">
    <source>
        <dbReference type="Google" id="ProtNLM"/>
    </source>
</evidence>
<dbReference type="Gene3D" id="1.20.120.330">
    <property type="entry name" value="Nucleotidyltransferases domain 2"/>
    <property type="match status" value="1"/>
</dbReference>
<feature type="non-terminal residue" evidence="8">
    <location>
        <position position="308"/>
    </location>
</feature>
<dbReference type="EMBL" id="UINC01038303">
    <property type="protein sequence ID" value="SVB35126.1"/>
    <property type="molecule type" value="Genomic_DNA"/>
</dbReference>
<keyword evidence="3" id="KW-0378">Hydrolase</keyword>
<protein>
    <recommendedName>
        <fullName evidence="9">PII-uridylyltransferase/Glutamine-synthetase adenylyltransferase domain-containing protein</fullName>
    </recommendedName>
</protein>
<dbReference type="GO" id="GO:0016787">
    <property type="term" value="F:hydrolase activity"/>
    <property type="evidence" value="ECO:0007669"/>
    <property type="project" value="UniProtKB-KW"/>
</dbReference>
<evidence type="ECO:0000259" key="7">
    <source>
        <dbReference type="Pfam" id="PF08335"/>
    </source>
</evidence>
<evidence type="ECO:0000259" key="6">
    <source>
        <dbReference type="Pfam" id="PF03445"/>
    </source>
</evidence>